<comment type="caution">
    <text evidence="1">The sequence shown here is derived from an EMBL/GenBank/DDBJ whole genome shotgun (WGS) entry which is preliminary data.</text>
</comment>
<accession>A0AAE1NWA4</accession>
<dbReference type="AlphaFoldDB" id="A0AAE1NWA4"/>
<reference evidence="1" key="1">
    <citation type="submission" date="2023-11" db="EMBL/GenBank/DDBJ databases">
        <title>Genome assemblies of two species of porcelain crab, Petrolisthes cinctipes and Petrolisthes manimaculis (Anomura: Porcellanidae).</title>
        <authorList>
            <person name="Angst P."/>
        </authorList>
    </citation>
    <scope>NUCLEOTIDE SEQUENCE</scope>
    <source>
        <strain evidence="1">PB745_02</strain>
        <tissue evidence="1">Gill</tissue>
    </source>
</reference>
<name>A0AAE1NWA4_9EUCA</name>
<sequence length="111" mass="12997">MSEQDNANHHCMYTRDSQMSQTTTTTTLLETRDVVSELEDYGANAGRLSSLYQLPTLFSWYRVCYSRMEEEAPSIFSGRVWLTITLWMSQLLLRWNVLYQKSVTKMCEAYS</sequence>
<keyword evidence="2" id="KW-1185">Reference proteome</keyword>
<protein>
    <submittedName>
        <fullName evidence="1">Uncharacterized protein</fullName>
    </submittedName>
</protein>
<dbReference type="EMBL" id="JAWZYT010003746">
    <property type="protein sequence ID" value="KAK4296918.1"/>
    <property type="molecule type" value="Genomic_DNA"/>
</dbReference>
<gene>
    <name evidence="1" type="ORF">Pmani_030627</name>
</gene>
<dbReference type="Proteomes" id="UP001292094">
    <property type="component" value="Unassembled WGS sequence"/>
</dbReference>
<proteinExistence type="predicted"/>
<organism evidence="1 2">
    <name type="scientific">Petrolisthes manimaculis</name>
    <dbReference type="NCBI Taxonomy" id="1843537"/>
    <lineage>
        <taxon>Eukaryota</taxon>
        <taxon>Metazoa</taxon>
        <taxon>Ecdysozoa</taxon>
        <taxon>Arthropoda</taxon>
        <taxon>Crustacea</taxon>
        <taxon>Multicrustacea</taxon>
        <taxon>Malacostraca</taxon>
        <taxon>Eumalacostraca</taxon>
        <taxon>Eucarida</taxon>
        <taxon>Decapoda</taxon>
        <taxon>Pleocyemata</taxon>
        <taxon>Anomura</taxon>
        <taxon>Galatheoidea</taxon>
        <taxon>Porcellanidae</taxon>
        <taxon>Petrolisthes</taxon>
    </lineage>
</organism>
<evidence type="ECO:0000313" key="2">
    <source>
        <dbReference type="Proteomes" id="UP001292094"/>
    </source>
</evidence>
<evidence type="ECO:0000313" key="1">
    <source>
        <dbReference type="EMBL" id="KAK4296918.1"/>
    </source>
</evidence>